<organism evidence="4 5">
    <name type="scientific">Stegodyphus mimosarum</name>
    <name type="common">African social velvet spider</name>
    <dbReference type="NCBI Taxonomy" id="407821"/>
    <lineage>
        <taxon>Eukaryota</taxon>
        <taxon>Metazoa</taxon>
        <taxon>Ecdysozoa</taxon>
        <taxon>Arthropoda</taxon>
        <taxon>Chelicerata</taxon>
        <taxon>Arachnida</taxon>
        <taxon>Araneae</taxon>
        <taxon>Araneomorphae</taxon>
        <taxon>Entelegynae</taxon>
        <taxon>Eresoidea</taxon>
        <taxon>Eresidae</taxon>
        <taxon>Stegodyphus</taxon>
    </lineage>
</organism>
<dbReference type="OMA" id="MIVNTEA"/>
<dbReference type="SUPFAM" id="SSF57184">
    <property type="entry name" value="Growth factor receptor domain"/>
    <property type="match status" value="1"/>
</dbReference>
<dbReference type="InterPro" id="IPR000867">
    <property type="entry name" value="IGFBP-like"/>
</dbReference>
<evidence type="ECO:0000259" key="3">
    <source>
        <dbReference type="SMART" id="SM00121"/>
    </source>
</evidence>
<gene>
    <name evidence="4" type="ORF">X975_26526</name>
</gene>
<name>A0A087T075_STEMI</name>
<feature type="non-terminal residue" evidence="4">
    <location>
        <position position="101"/>
    </location>
</feature>
<protein>
    <recommendedName>
        <fullName evidence="3">IGFBP N-terminal domain-containing protein</fullName>
    </recommendedName>
</protein>
<dbReference type="EMBL" id="KK112769">
    <property type="protein sequence ID" value="KFM58514.1"/>
    <property type="molecule type" value="Genomic_DNA"/>
</dbReference>
<proteinExistence type="predicted"/>
<dbReference type="OrthoDB" id="6409673at2759"/>
<dbReference type="GO" id="GO:0005576">
    <property type="term" value="C:extracellular region"/>
    <property type="evidence" value="ECO:0007669"/>
    <property type="project" value="InterPro"/>
</dbReference>
<dbReference type="Proteomes" id="UP000054359">
    <property type="component" value="Unassembled WGS sequence"/>
</dbReference>
<dbReference type="AlphaFoldDB" id="A0A087T075"/>
<reference evidence="4 5" key="1">
    <citation type="submission" date="2013-11" db="EMBL/GenBank/DDBJ databases">
        <title>Genome sequencing of Stegodyphus mimosarum.</title>
        <authorList>
            <person name="Bechsgaard J."/>
        </authorList>
    </citation>
    <scope>NUCLEOTIDE SEQUENCE [LARGE SCALE GENOMIC DNA]</scope>
</reference>
<accession>A0A087T075</accession>
<feature type="domain" description="IGFBP N-terminal" evidence="3">
    <location>
        <begin position="27"/>
        <end position="100"/>
    </location>
</feature>
<keyword evidence="5" id="KW-1185">Reference proteome</keyword>
<evidence type="ECO:0000313" key="5">
    <source>
        <dbReference type="Proteomes" id="UP000054359"/>
    </source>
</evidence>
<evidence type="ECO:0000313" key="4">
    <source>
        <dbReference type="EMBL" id="KFM58514.1"/>
    </source>
</evidence>
<keyword evidence="2" id="KW-0732">Signal</keyword>
<feature type="signal peptide" evidence="2">
    <location>
        <begin position="1"/>
        <end position="23"/>
    </location>
</feature>
<evidence type="ECO:0000256" key="1">
    <source>
        <dbReference type="ARBA" id="ARBA00023157"/>
    </source>
</evidence>
<evidence type="ECO:0000256" key="2">
    <source>
        <dbReference type="SAM" id="SignalP"/>
    </source>
</evidence>
<sequence>MKLALFNLCFAFCVFCLMLSVEGRSPMQCPDSCDTGTCQEVSCNCGSYKDECHCCDICYKCEGEVCSIVEADACVKGTTCTHPPGSSAADIYNNPGICKKN</sequence>
<dbReference type="SMART" id="SM00121">
    <property type="entry name" value="IB"/>
    <property type="match status" value="1"/>
</dbReference>
<feature type="chain" id="PRO_5001829260" description="IGFBP N-terminal domain-containing protein" evidence="2">
    <location>
        <begin position="24"/>
        <end position="101"/>
    </location>
</feature>
<keyword evidence="1" id="KW-1015">Disulfide bond</keyword>
<dbReference type="InterPro" id="IPR009030">
    <property type="entry name" value="Growth_fac_rcpt_cys_sf"/>
</dbReference>